<dbReference type="GO" id="GO:0020037">
    <property type="term" value="F:heme binding"/>
    <property type="evidence" value="ECO:0007669"/>
    <property type="project" value="InterPro"/>
</dbReference>
<sequence length="745" mass="84098">MAATKRHLVALLSFLMVLTSLSGGEPSLSALGKKLGTPALLQSVEQAKQLVDYSYERTQARLKEKLGRENVSPSDILVSFKQPVGKTRAAVRAADYMHVTFALLKEKLRHEASRDFNITDVLSPDQMLTIYKATGCSHQEKQTIQCDDKSPYRTITGECNNKRISTLGASNRPYARWRLQEYEDGVCLPRGWTGTKRYNGFLLPNVRTVSNSIVRFPNDKLTEDRFRSVMFMQWGQFIDHDMDFGPGVTATLTFMKGVDCEKTCAKDTPCFPIEIPPNDPVKTPGDCIPFTRAAPACNGGYAIRNQINALTPFIDGSMVYASEVKWAQQLRNLTNDLGLLAINQNFTDRGWAYLPFGNPEGFPDFCPRTNPALNIPCFLAGDNRANEMPALTVLHTLFLREHNRLATELKRMNPQMSGEVLYQEARKIVGAMIQKITYTEYLPAVLGDSISNVGPRAWNRYRGYNESVDPRIASVFTNAFRFGHTLVRPIVFRLDSRFRIQSETPLHKEFFASWRIIKEGGIDPILRGLMAKPAKLMRQDQLVVDAIRDRLFEQVSRIGLDLPSLNMQRGRDHGLPGYNAWRQFCGLSQPRNEAELANVLQNPGLAKKFIQLYGTPSNIDLWVGGVAEPPIRNGRVGPLLACIFRTQFQKLRDGDRFWWENPGVFTPAQRQALAQATLPRIICDNTYIREVPRYIFRANQYPRNFVNCNAIPRVSLFPWKAKCKSFPGRGGRGSPITCSKDEPTV</sequence>
<reference evidence="4" key="1">
    <citation type="submission" date="2025-08" db="UniProtKB">
        <authorList>
            <consortium name="RefSeq"/>
        </authorList>
    </citation>
    <scope>IDENTIFICATION</scope>
</reference>
<evidence type="ECO:0000256" key="2">
    <source>
        <dbReference type="SAM" id="SignalP"/>
    </source>
</evidence>
<feature type="signal peptide" evidence="2">
    <location>
        <begin position="1"/>
        <end position="23"/>
    </location>
</feature>
<dbReference type="Proteomes" id="UP001652642">
    <property type="component" value="Chromosome 7"/>
</dbReference>
<evidence type="ECO:0000313" key="3">
    <source>
        <dbReference type="Proteomes" id="UP001652642"/>
    </source>
</evidence>
<protein>
    <submittedName>
        <fullName evidence="4">Eosinophil peroxidase-like isoform X1</fullName>
    </submittedName>
</protein>
<dbReference type="PANTHER" id="PTHR11475">
    <property type="entry name" value="OXIDASE/PEROXIDASE"/>
    <property type="match status" value="1"/>
</dbReference>
<dbReference type="KEGG" id="pvt:110084515"/>
<dbReference type="RefSeq" id="XP_020659588.2">
    <property type="nucleotide sequence ID" value="XM_020803929.2"/>
</dbReference>
<dbReference type="GO" id="GO:0004601">
    <property type="term" value="F:peroxidase activity"/>
    <property type="evidence" value="ECO:0007669"/>
    <property type="project" value="InterPro"/>
</dbReference>
<feature type="binding site" description="axial binding residue" evidence="1">
    <location>
        <position position="484"/>
    </location>
    <ligand>
        <name>heme b</name>
        <dbReference type="ChEBI" id="CHEBI:60344"/>
    </ligand>
    <ligandPart>
        <name>Fe</name>
        <dbReference type="ChEBI" id="CHEBI:18248"/>
    </ligandPart>
</feature>
<name>A0A6J0UHJ2_9SAUR</name>
<dbReference type="InterPro" id="IPR019791">
    <property type="entry name" value="Haem_peroxidase_animal"/>
</dbReference>
<feature type="chain" id="PRO_5045821552" evidence="2">
    <location>
        <begin position="24"/>
        <end position="745"/>
    </location>
</feature>
<keyword evidence="1" id="KW-0408">Iron</keyword>
<dbReference type="CDD" id="cd09824">
    <property type="entry name" value="myeloperoxidase_like"/>
    <property type="match status" value="1"/>
</dbReference>
<dbReference type="Pfam" id="PF03098">
    <property type="entry name" value="An_peroxidase"/>
    <property type="match status" value="1"/>
</dbReference>
<dbReference type="InterPro" id="IPR037120">
    <property type="entry name" value="Haem_peroxidase_sf_animal"/>
</dbReference>
<dbReference type="PANTHER" id="PTHR11475:SF63">
    <property type="entry name" value="EOSINOPHIL PEROXIDASE"/>
    <property type="match status" value="1"/>
</dbReference>
<dbReference type="Gene3D" id="1.10.640.10">
    <property type="entry name" value="Haem peroxidase domain superfamily, animal type"/>
    <property type="match status" value="1"/>
</dbReference>
<dbReference type="GO" id="GO:0046872">
    <property type="term" value="F:metal ion binding"/>
    <property type="evidence" value="ECO:0007669"/>
    <property type="project" value="UniProtKB-KW"/>
</dbReference>
<dbReference type="InterPro" id="IPR010255">
    <property type="entry name" value="Haem_peroxidase_sf"/>
</dbReference>
<dbReference type="PROSITE" id="PS50292">
    <property type="entry name" value="PEROXIDASE_3"/>
    <property type="match status" value="1"/>
</dbReference>
<dbReference type="OrthoDB" id="823504at2759"/>
<keyword evidence="1" id="KW-0349">Heme</keyword>
<dbReference type="InParanoid" id="A0A6J0UHJ2"/>
<evidence type="ECO:0000256" key="1">
    <source>
        <dbReference type="PIRSR" id="PIRSR619791-2"/>
    </source>
</evidence>
<gene>
    <name evidence="4" type="primary">LOC110084515</name>
</gene>
<dbReference type="GO" id="GO:0042742">
    <property type="term" value="P:defense response to bacterium"/>
    <property type="evidence" value="ECO:0007669"/>
    <property type="project" value="TreeGrafter"/>
</dbReference>
<dbReference type="PRINTS" id="PR00457">
    <property type="entry name" value="ANPEROXIDASE"/>
</dbReference>
<organism evidence="3 4">
    <name type="scientific">Pogona vitticeps</name>
    <name type="common">central bearded dragon</name>
    <dbReference type="NCBI Taxonomy" id="103695"/>
    <lineage>
        <taxon>Eukaryota</taxon>
        <taxon>Metazoa</taxon>
        <taxon>Chordata</taxon>
        <taxon>Craniata</taxon>
        <taxon>Vertebrata</taxon>
        <taxon>Euteleostomi</taxon>
        <taxon>Lepidosauria</taxon>
        <taxon>Squamata</taxon>
        <taxon>Bifurcata</taxon>
        <taxon>Unidentata</taxon>
        <taxon>Episquamata</taxon>
        <taxon>Toxicofera</taxon>
        <taxon>Iguania</taxon>
        <taxon>Acrodonta</taxon>
        <taxon>Agamidae</taxon>
        <taxon>Amphibolurinae</taxon>
        <taxon>Pogona</taxon>
    </lineage>
</organism>
<accession>A0A6J0UHJ2</accession>
<dbReference type="GeneID" id="110084515"/>
<dbReference type="GO" id="GO:0006979">
    <property type="term" value="P:response to oxidative stress"/>
    <property type="evidence" value="ECO:0007669"/>
    <property type="project" value="InterPro"/>
</dbReference>
<evidence type="ECO:0000313" key="4">
    <source>
        <dbReference type="RefSeq" id="XP_020659588.2"/>
    </source>
</evidence>
<keyword evidence="2" id="KW-0732">Signal</keyword>
<dbReference type="GO" id="GO:0005615">
    <property type="term" value="C:extracellular space"/>
    <property type="evidence" value="ECO:0007669"/>
    <property type="project" value="TreeGrafter"/>
</dbReference>
<proteinExistence type="predicted"/>
<dbReference type="SUPFAM" id="SSF48113">
    <property type="entry name" value="Heme-dependent peroxidases"/>
    <property type="match status" value="1"/>
</dbReference>
<dbReference type="AlphaFoldDB" id="A0A6J0UHJ2"/>
<keyword evidence="3" id="KW-1185">Reference proteome</keyword>
<keyword evidence="1" id="KW-0479">Metal-binding</keyword>